<evidence type="ECO:0000256" key="3">
    <source>
        <dbReference type="SAM" id="SignalP"/>
    </source>
</evidence>
<feature type="signal peptide" evidence="3">
    <location>
        <begin position="1"/>
        <end position="23"/>
    </location>
</feature>
<name>B4D9M5_9BACT</name>
<dbReference type="PANTHER" id="PTHR48081:SF8">
    <property type="entry name" value="ALPHA_BETA HYDROLASE FOLD-3 DOMAIN-CONTAINING PROTEIN-RELATED"/>
    <property type="match status" value="1"/>
</dbReference>
<evidence type="ECO:0000313" key="5">
    <source>
        <dbReference type="EMBL" id="EDY16806.1"/>
    </source>
</evidence>
<feature type="domain" description="Alpha/beta hydrolase fold-3" evidence="4">
    <location>
        <begin position="109"/>
        <end position="315"/>
    </location>
</feature>
<dbReference type="InterPro" id="IPR029058">
    <property type="entry name" value="AB_hydrolase_fold"/>
</dbReference>
<reference evidence="5 6" key="1">
    <citation type="journal article" date="2011" name="J. Bacteriol.">
        <title>Genome sequence of Chthoniobacter flavus Ellin428, an aerobic heterotrophic soil bacterium.</title>
        <authorList>
            <person name="Kant R."/>
            <person name="van Passel M.W."/>
            <person name="Palva A."/>
            <person name="Lucas S."/>
            <person name="Lapidus A."/>
            <person name="Glavina Del Rio T."/>
            <person name="Dalin E."/>
            <person name="Tice H."/>
            <person name="Bruce D."/>
            <person name="Goodwin L."/>
            <person name="Pitluck S."/>
            <person name="Larimer F.W."/>
            <person name="Land M.L."/>
            <person name="Hauser L."/>
            <person name="Sangwan P."/>
            <person name="de Vos W.M."/>
            <person name="Janssen P.H."/>
            <person name="Smidt H."/>
        </authorList>
    </citation>
    <scope>NUCLEOTIDE SEQUENCE [LARGE SCALE GENOMIC DNA]</scope>
    <source>
        <strain evidence="5 6">Ellin428</strain>
    </source>
</reference>
<gene>
    <name evidence="5" type="ORF">CfE428DRAFT_5615</name>
</gene>
<dbReference type="FunFam" id="3.40.50.1820:FF:000089">
    <property type="entry name" value="Alpha/beta hydrolase"/>
    <property type="match status" value="1"/>
</dbReference>
<accession>B4D9M5</accession>
<comment type="caution">
    <text evidence="5">The sequence shown here is derived from an EMBL/GenBank/DDBJ whole genome shotgun (WGS) entry which is preliminary data.</text>
</comment>
<dbReference type="InterPro" id="IPR002168">
    <property type="entry name" value="Lipase_GDXG_HIS_AS"/>
</dbReference>
<evidence type="ECO:0000259" key="4">
    <source>
        <dbReference type="Pfam" id="PF07859"/>
    </source>
</evidence>
<dbReference type="PROSITE" id="PS01173">
    <property type="entry name" value="LIPASE_GDXG_HIS"/>
    <property type="match status" value="1"/>
</dbReference>
<organism evidence="5 6">
    <name type="scientific">Chthoniobacter flavus Ellin428</name>
    <dbReference type="NCBI Taxonomy" id="497964"/>
    <lineage>
        <taxon>Bacteria</taxon>
        <taxon>Pseudomonadati</taxon>
        <taxon>Verrucomicrobiota</taxon>
        <taxon>Spartobacteria</taxon>
        <taxon>Chthoniobacterales</taxon>
        <taxon>Chthoniobacteraceae</taxon>
        <taxon>Chthoniobacter</taxon>
    </lineage>
</organism>
<dbReference type="InterPro" id="IPR050300">
    <property type="entry name" value="GDXG_lipolytic_enzyme"/>
</dbReference>
<keyword evidence="2 5" id="KW-0378">Hydrolase</keyword>
<dbReference type="AlphaFoldDB" id="B4D9M5"/>
<keyword evidence="3" id="KW-0732">Signal</keyword>
<dbReference type="PANTHER" id="PTHR48081">
    <property type="entry name" value="AB HYDROLASE SUPERFAMILY PROTEIN C4A8.06C"/>
    <property type="match status" value="1"/>
</dbReference>
<dbReference type="GO" id="GO:0016787">
    <property type="term" value="F:hydrolase activity"/>
    <property type="evidence" value="ECO:0007669"/>
    <property type="project" value="UniProtKB-KW"/>
</dbReference>
<dbReference type="SUPFAM" id="SSF53474">
    <property type="entry name" value="alpha/beta-Hydrolases"/>
    <property type="match status" value="1"/>
</dbReference>
<dbReference type="eggNOG" id="COG0657">
    <property type="taxonomic scope" value="Bacteria"/>
</dbReference>
<proteinExistence type="inferred from homology"/>
<evidence type="ECO:0000256" key="2">
    <source>
        <dbReference type="ARBA" id="ARBA00022801"/>
    </source>
</evidence>
<dbReference type="InParanoid" id="B4D9M5"/>
<sequence>MKLLSAIFPFALAMTFLAMPLHAQNAFTPAEPMDADSAAYLKALPSAAAGPQTPEMRREAYRRARLLTQPDLPQVYQIKEYQVPGPKGPITVRLYRGAGCSLEAPLPVLVFFHGGGWLVGNLDTHDWICRSIANKTDAAVVSVEYRLAPENPFPAAYEDAVAATRWVVANAATLHLDPEHVSVGGDSAGGNLAAATALALRNEGAVHLRSQILIYPSVDLSLSGDYYGRFTKDVILTDDAMRDYIEKYVPYAALRKDWRVSPLLAPSLEGLPPATFILAGYDPLCAEGEAYAARLQKEGVPATVKLYPGQMHGFLSNAKILPKAYQAINEIADALKKSAR</sequence>
<dbReference type="Gene3D" id="3.40.50.1820">
    <property type="entry name" value="alpha/beta hydrolase"/>
    <property type="match status" value="1"/>
</dbReference>
<dbReference type="STRING" id="497964.CfE428DRAFT_5615"/>
<dbReference type="FunCoup" id="B4D9M5">
    <property type="interactions" value="357"/>
</dbReference>
<protein>
    <submittedName>
        <fullName evidence="5">Alpha/beta hydrolase fold-3 domain protein</fullName>
    </submittedName>
</protein>
<dbReference type="RefSeq" id="WP_006982936.1">
    <property type="nucleotide sequence ID" value="NZ_ABVL01000027.1"/>
</dbReference>
<dbReference type="EMBL" id="ABVL01000027">
    <property type="protein sequence ID" value="EDY16806.1"/>
    <property type="molecule type" value="Genomic_DNA"/>
</dbReference>
<feature type="chain" id="PRO_5002803329" evidence="3">
    <location>
        <begin position="24"/>
        <end position="340"/>
    </location>
</feature>
<dbReference type="InterPro" id="IPR013094">
    <property type="entry name" value="AB_hydrolase_3"/>
</dbReference>
<dbReference type="Pfam" id="PF07859">
    <property type="entry name" value="Abhydrolase_3"/>
    <property type="match status" value="1"/>
</dbReference>
<keyword evidence="6" id="KW-1185">Reference proteome</keyword>
<evidence type="ECO:0000313" key="6">
    <source>
        <dbReference type="Proteomes" id="UP000005824"/>
    </source>
</evidence>
<dbReference type="Proteomes" id="UP000005824">
    <property type="component" value="Unassembled WGS sequence"/>
</dbReference>
<comment type="similarity">
    <text evidence="1">Belongs to the 'GDXG' lipolytic enzyme family.</text>
</comment>
<evidence type="ECO:0000256" key="1">
    <source>
        <dbReference type="ARBA" id="ARBA00010515"/>
    </source>
</evidence>